<dbReference type="STRING" id="33114.A0A2G2XQE6"/>
<reference evidence="3" key="2">
    <citation type="journal article" date="2017" name="J. Anim. Genet.">
        <title>Multiple reference genome sequences of hot pepper reveal the massive evolution of plant disease resistance genes by retroduplication.</title>
        <authorList>
            <person name="Kim S."/>
            <person name="Park J."/>
            <person name="Yeom S.-I."/>
            <person name="Kim Y.-M."/>
            <person name="Seo E."/>
            <person name="Kim K.-T."/>
            <person name="Kim M.-S."/>
            <person name="Lee J.M."/>
            <person name="Cheong K."/>
            <person name="Shin H.-S."/>
            <person name="Kim S.-B."/>
            <person name="Han K."/>
            <person name="Lee J."/>
            <person name="Park M."/>
            <person name="Lee H.-A."/>
            <person name="Lee H.-Y."/>
            <person name="Lee Y."/>
            <person name="Oh S."/>
            <person name="Lee J.H."/>
            <person name="Choi E."/>
            <person name="Choi E."/>
            <person name="Lee S.E."/>
            <person name="Jeon J."/>
            <person name="Kim H."/>
            <person name="Choi G."/>
            <person name="Song H."/>
            <person name="Lee J."/>
            <person name="Lee S.-C."/>
            <person name="Kwon J.-K."/>
            <person name="Lee H.-Y."/>
            <person name="Koo N."/>
            <person name="Hong Y."/>
            <person name="Kim R.W."/>
            <person name="Kang W.-H."/>
            <person name="Huh J.H."/>
            <person name="Kang B.-C."/>
            <person name="Yang T.-J."/>
            <person name="Lee Y.-H."/>
            <person name="Bennetzen J.L."/>
            <person name="Choi D."/>
        </authorList>
    </citation>
    <scope>NUCLEOTIDE SEQUENCE [LARGE SCALE GENOMIC DNA]</scope>
    <source>
        <strain evidence="3">cv. PBC81</strain>
    </source>
</reference>
<organism evidence="2 3">
    <name type="scientific">Capsicum baccatum</name>
    <name type="common">Peruvian pepper</name>
    <dbReference type="NCBI Taxonomy" id="33114"/>
    <lineage>
        <taxon>Eukaryota</taxon>
        <taxon>Viridiplantae</taxon>
        <taxon>Streptophyta</taxon>
        <taxon>Embryophyta</taxon>
        <taxon>Tracheophyta</taxon>
        <taxon>Spermatophyta</taxon>
        <taxon>Magnoliopsida</taxon>
        <taxon>eudicotyledons</taxon>
        <taxon>Gunneridae</taxon>
        <taxon>Pentapetalae</taxon>
        <taxon>asterids</taxon>
        <taxon>lamiids</taxon>
        <taxon>Solanales</taxon>
        <taxon>Solanaceae</taxon>
        <taxon>Solanoideae</taxon>
        <taxon>Capsiceae</taxon>
        <taxon>Capsicum</taxon>
    </lineage>
</organism>
<gene>
    <name evidence="2" type="ORF">CQW23_02089</name>
</gene>
<feature type="compositionally biased region" description="Pro residues" evidence="1">
    <location>
        <begin position="1"/>
        <end position="10"/>
    </location>
</feature>
<proteinExistence type="predicted"/>
<comment type="caution">
    <text evidence="2">The sequence shown here is derived from an EMBL/GenBank/DDBJ whole genome shotgun (WGS) entry which is preliminary data.</text>
</comment>
<dbReference type="PANTHER" id="PTHR15725:SF14">
    <property type="entry name" value="ZINC FINGER CCCH DOMAIN-CONTAINING PROTEIN 11A"/>
    <property type="match status" value="1"/>
</dbReference>
<evidence type="ECO:0000313" key="2">
    <source>
        <dbReference type="EMBL" id="PHT59726.1"/>
    </source>
</evidence>
<reference evidence="2 3" key="1">
    <citation type="journal article" date="2017" name="Genome Biol.">
        <title>New reference genome sequences of hot pepper reveal the massive evolution of plant disease-resistance genes by retroduplication.</title>
        <authorList>
            <person name="Kim S."/>
            <person name="Park J."/>
            <person name="Yeom S.I."/>
            <person name="Kim Y.M."/>
            <person name="Seo E."/>
            <person name="Kim K.T."/>
            <person name="Kim M.S."/>
            <person name="Lee J.M."/>
            <person name="Cheong K."/>
            <person name="Shin H.S."/>
            <person name="Kim S.B."/>
            <person name="Han K."/>
            <person name="Lee J."/>
            <person name="Park M."/>
            <person name="Lee H.A."/>
            <person name="Lee H.Y."/>
            <person name="Lee Y."/>
            <person name="Oh S."/>
            <person name="Lee J.H."/>
            <person name="Choi E."/>
            <person name="Choi E."/>
            <person name="Lee S.E."/>
            <person name="Jeon J."/>
            <person name="Kim H."/>
            <person name="Choi G."/>
            <person name="Song H."/>
            <person name="Lee J."/>
            <person name="Lee S.C."/>
            <person name="Kwon J.K."/>
            <person name="Lee H.Y."/>
            <person name="Koo N."/>
            <person name="Hong Y."/>
            <person name="Kim R.W."/>
            <person name="Kang W.H."/>
            <person name="Huh J.H."/>
            <person name="Kang B.C."/>
            <person name="Yang T.J."/>
            <person name="Lee Y.H."/>
            <person name="Bennetzen J.L."/>
            <person name="Choi D."/>
        </authorList>
    </citation>
    <scope>NUCLEOTIDE SEQUENCE [LARGE SCALE GENOMIC DNA]</scope>
    <source>
        <strain evidence="3">cv. PBC81</strain>
    </source>
</reference>
<dbReference type="PANTHER" id="PTHR15725">
    <property type="entry name" value="ZN-FINGER, C-X8-C-X5-C-X3-H TYPE-CONTAINING"/>
    <property type="match status" value="1"/>
</dbReference>
<name>A0A2G2XQE6_CAPBA</name>
<evidence type="ECO:0000313" key="3">
    <source>
        <dbReference type="Proteomes" id="UP000224567"/>
    </source>
</evidence>
<feature type="region of interest" description="Disordered" evidence="1">
    <location>
        <begin position="1"/>
        <end position="22"/>
    </location>
</feature>
<evidence type="ECO:0000256" key="1">
    <source>
        <dbReference type="SAM" id="MobiDB-lite"/>
    </source>
</evidence>
<protein>
    <submittedName>
        <fullName evidence="2">Uncharacterized protein</fullName>
    </submittedName>
</protein>
<dbReference type="GO" id="GO:0003729">
    <property type="term" value="F:mRNA binding"/>
    <property type="evidence" value="ECO:0007669"/>
    <property type="project" value="TreeGrafter"/>
</dbReference>
<dbReference type="EMBL" id="MLFT02000001">
    <property type="protein sequence ID" value="PHT59726.1"/>
    <property type="molecule type" value="Genomic_DNA"/>
</dbReference>
<keyword evidence="3" id="KW-1185">Reference proteome</keyword>
<feature type="region of interest" description="Disordered" evidence="1">
    <location>
        <begin position="58"/>
        <end position="90"/>
    </location>
</feature>
<sequence>MVGPTPPKQIQPPSSSTTAAVAAEEEAIKRNTDCVYFLASPLTCKKLDISTNIDNRMGEAENEDADGEEYDEHEEKECFKRDDPNTNSPSTEELVKIFSIDHYPVRM</sequence>
<dbReference type="Proteomes" id="UP000224567">
    <property type="component" value="Unassembled WGS sequence"/>
</dbReference>
<dbReference type="OrthoDB" id="1748342at2759"/>
<dbReference type="AlphaFoldDB" id="A0A2G2XQE6"/>
<feature type="compositionally biased region" description="Basic and acidic residues" evidence="1">
    <location>
        <begin position="73"/>
        <end position="84"/>
    </location>
</feature>
<accession>A0A2G2XQE6</accession>
<feature type="compositionally biased region" description="Acidic residues" evidence="1">
    <location>
        <begin position="60"/>
        <end position="72"/>
    </location>
</feature>